<reference evidence="2 3" key="1">
    <citation type="journal article" date="2024" name="Nat. Commun.">
        <title>Phylogenomics reveals the evolutionary origins of lichenization in chlorophyte algae.</title>
        <authorList>
            <person name="Puginier C."/>
            <person name="Libourel C."/>
            <person name="Otte J."/>
            <person name="Skaloud P."/>
            <person name="Haon M."/>
            <person name="Grisel S."/>
            <person name="Petersen M."/>
            <person name="Berrin J.G."/>
            <person name="Delaux P.M."/>
            <person name="Dal Grande F."/>
            <person name="Keller J."/>
        </authorList>
    </citation>
    <scope>NUCLEOTIDE SEQUENCE [LARGE SCALE GENOMIC DNA]</scope>
    <source>
        <strain evidence="2 3">SAG 245.80</strain>
    </source>
</reference>
<evidence type="ECO:0000313" key="2">
    <source>
        <dbReference type="EMBL" id="KAK9833263.1"/>
    </source>
</evidence>
<feature type="transmembrane region" description="Helical" evidence="1">
    <location>
        <begin position="90"/>
        <end position="110"/>
    </location>
</feature>
<dbReference type="AlphaFoldDB" id="A0AAW1RI66"/>
<dbReference type="EMBL" id="JALJOU010000037">
    <property type="protein sequence ID" value="KAK9833263.1"/>
    <property type="molecule type" value="Genomic_DNA"/>
</dbReference>
<protein>
    <submittedName>
        <fullName evidence="2">Uncharacterized protein</fullName>
    </submittedName>
</protein>
<organism evidence="2 3">
    <name type="scientific">Elliptochloris bilobata</name>
    <dbReference type="NCBI Taxonomy" id="381761"/>
    <lineage>
        <taxon>Eukaryota</taxon>
        <taxon>Viridiplantae</taxon>
        <taxon>Chlorophyta</taxon>
        <taxon>core chlorophytes</taxon>
        <taxon>Trebouxiophyceae</taxon>
        <taxon>Trebouxiophyceae incertae sedis</taxon>
        <taxon>Elliptochloris clade</taxon>
        <taxon>Elliptochloris</taxon>
    </lineage>
</organism>
<keyword evidence="3" id="KW-1185">Reference proteome</keyword>
<dbReference type="Proteomes" id="UP001445335">
    <property type="component" value="Unassembled WGS sequence"/>
</dbReference>
<gene>
    <name evidence="2" type="ORF">WJX81_000810</name>
</gene>
<proteinExistence type="predicted"/>
<name>A0AAW1RI66_9CHLO</name>
<sequence>MIGAAALAHAYLGLRQMWVPWDMRHHAFFRGHDRQDLGPEVAQQRTQRERRWLNIAIVGGLALLLAWGGALEAASLDHPTTLREVASLAWLPLAPITMAGVARYVVALQAEAEAGVRDLRAQTYCHKSA</sequence>
<accession>A0AAW1RI66</accession>
<feature type="transmembrane region" description="Helical" evidence="1">
    <location>
        <begin position="52"/>
        <end position="70"/>
    </location>
</feature>
<comment type="caution">
    <text evidence="2">The sequence shown here is derived from an EMBL/GenBank/DDBJ whole genome shotgun (WGS) entry which is preliminary data.</text>
</comment>
<keyword evidence="1" id="KW-1133">Transmembrane helix</keyword>
<keyword evidence="1" id="KW-0812">Transmembrane</keyword>
<evidence type="ECO:0000313" key="3">
    <source>
        <dbReference type="Proteomes" id="UP001445335"/>
    </source>
</evidence>
<keyword evidence="1" id="KW-0472">Membrane</keyword>
<evidence type="ECO:0000256" key="1">
    <source>
        <dbReference type="SAM" id="Phobius"/>
    </source>
</evidence>